<evidence type="ECO:0000256" key="3">
    <source>
        <dbReference type="ARBA" id="ARBA00022490"/>
    </source>
</evidence>
<comment type="caution">
    <text evidence="8">The sequence shown here is derived from an EMBL/GenBank/DDBJ whole genome shotgun (WGS) entry which is preliminary data.</text>
</comment>
<dbReference type="InterPro" id="IPR008999">
    <property type="entry name" value="Actin-crosslinking"/>
</dbReference>
<accession>A0A9X6NE88</accession>
<evidence type="ECO:0000256" key="1">
    <source>
        <dbReference type="ARBA" id="ARBA00004245"/>
    </source>
</evidence>
<evidence type="ECO:0000256" key="5">
    <source>
        <dbReference type="ARBA" id="ARBA00023212"/>
    </source>
</evidence>
<dbReference type="GO" id="GO:0007163">
    <property type="term" value="P:establishment or maintenance of cell polarity"/>
    <property type="evidence" value="ECO:0007669"/>
    <property type="project" value="TreeGrafter"/>
</dbReference>
<dbReference type="Pfam" id="PF06268">
    <property type="entry name" value="Fascin"/>
    <property type="match status" value="4"/>
</dbReference>
<keyword evidence="5" id="KW-0206">Cytoskeleton</keyword>
<keyword evidence="4" id="KW-0009">Actin-binding</keyword>
<dbReference type="GO" id="GO:0016477">
    <property type="term" value="P:cell migration"/>
    <property type="evidence" value="ECO:0007669"/>
    <property type="project" value="TreeGrafter"/>
</dbReference>
<dbReference type="CDD" id="cd23337">
    <property type="entry name" value="beta-trefoil_FSCN_rpt4"/>
    <property type="match status" value="1"/>
</dbReference>
<dbReference type="PANTHER" id="PTHR10551">
    <property type="entry name" value="FASCIN"/>
    <property type="match status" value="1"/>
</dbReference>
<evidence type="ECO:0000313" key="9">
    <source>
        <dbReference type="Proteomes" id="UP000192578"/>
    </source>
</evidence>
<sequence length="562" mass="61174">MTAVIANGSGGGFRHVLKSVGGSSSSNNGHVKPSHLGNGVNNGLNGHLTSSNHGCTLGPEEKPYFTWTVGLINSKQRFLTAETFGSKVNVTGTSLRKKQLWILTPGREPNVVALRSHLGRFLSLDQYGNVTCEAESPGEGEYFVIVEAGDESGRWGFRNEKYQYFLTGDGEKLAGKSKANPDSDYWTVHLTTHPICTLRSAGRKRYARVRGDEMQCDQDVPWGRDSLLTLEFTPHHHGQQQRSSYSIKTYSGLYLSRSGKLVPEGPTVDPTTAYTLVFHAGQAAFKDATGKFLSPFGNEATLKCKNGAVTKSELFILEHAQPQCSLLAHNGRAVSMRQGVDLSANQDGISEHEVFQLECDRAHHCWRLRTGHNKYWTVQGTTNGLQANGDYGMEGSTFALAYPANGSVALRSLKNGKFVVVRPTGHLFAQADSVNTGEHFQLLMSNRPVLGLRCAYGFVGLKSTGGGGANKLECNKSAFESVKLENGPDGAVFLQASNGLYLDAGDDHCLNADSKDPKPFYIQFRDSGRITLKTPNGYYAVAEQTGLLKASATEQNATEWDY</sequence>
<evidence type="ECO:0000313" key="8">
    <source>
        <dbReference type="EMBL" id="OWA51106.1"/>
    </source>
</evidence>
<dbReference type="Proteomes" id="UP000192578">
    <property type="component" value="Unassembled WGS sequence"/>
</dbReference>
<evidence type="ECO:0000256" key="2">
    <source>
        <dbReference type="ARBA" id="ARBA00007415"/>
    </source>
</evidence>
<dbReference type="SUPFAM" id="SSF50405">
    <property type="entry name" value="Actin-crosslinking proteins"/>
    <property type="match status" value="4"/>
</dbReference>
<feature type="domain" description="Fascin-like" evidence="7">
    <location>
        <begin position="469"/>
        <end position="559"/>
    </location>
</feature>
<reference evidence="9" key="1">
    <citation type="submission" date="2017-01" db="EMBL/GenBank/DDBJ databases">
        <title>Comparative genomics of anhydrobiosis in the tardigrade Hypsibius dujardini.</title>
        <authorList>
            <person name="Yoshida Y."/>
            <person name="Koutsovoulos G."/>
            <person name="Laetsch D."/>
            <person name="Stevens L."/>
            <person name="Kumar S."/>
            <person name="Horikawa D."/>
            <person name="Ishino K."/>
            <person name="Komine S."/>
            <person name="Tomita M."/>
            <person name="Blaxter M."/>
            <person name="Arakawa K."/>
        </authorList>
    </citation>
    <scope>NUCLEOTIDE SEQUENCE [LARGE SCALE GENOMIC DNA]</scope>
    <source>
        <strain evidence="9">Z151</strain>
    </source>
</reference>
<dbReference type="CDD" id="cd23347">
    <property type="entry name" value="beta-trefoil_singed_rpt1"/>
    <property type="match status" value="1"/>
</dbReference>
<dbReference type="GO" id="GO:0015629">
    <property type="term" value="C:actin cytoskeleton"/>
    <property type="evidence" value="ECO:0007669"/>
    <property type="project" value="TreeGrafter"/>
</dbReference>
<proteinExistence type="inferred from homology"/>
<dbReference type="AlphaFoldDB" id="A0A9X6NE88"/>
<dbReference type="FunFam" id="2.80.10.50:FF:000015">
    <property type="entry name" value="Fascin"/>
    <property type="match status" value="1"/>
</dbReference>
<feature type="domain" description="Fascin-like" evidence="7">
    <location>
        <begin position="330"/>
        <end position="442"/>
    </location>
</feature>
<dbReference type="GO" id="GO:0030674">
    <property type="term" value="F:protein-macromolecule adaptor activity"/>
    <property type="evidence" value="ECO:0007669"/>
    <property type="project" value="InterPro"/>
</dbReference>
<dbReference type="InterPro" id="IPR010431">
    <property type="entry name" value="Fascin"/>
</dbReference>
<keyword evidence="3" id="KW-0963">Cytoplasm</keyword>
<feature type="compositionally biased region" description="Low complexity" evidence="6">
    <location>
        <begin position="19"/>
        <end position="45"/>
    </location>
</feature>
<dbReference type="EMBL" id="MTYJ01000214">
    <property type="protein sequence ID" value="OWA51106.1"/>
    <property type="molecule type" value="Genomic_DNA"/>
</dbReference>
<dbReference type="Gene3D" id="2.80.10.50">
    <property type="match status" value="4"/>
</dbReference>
<comment type="similarity">
    <text evidence="2">Belongs to the fascin family.</text>
</comment>
<name>A0A9X6NE88_HYPEX</name>
<protein>
    <submittedName>
        <fullName evidence="8">Protein singed</fullName>
    </submittedName>
</protein>
<dbReference type="CDD" id="cd23336">
    <property type="entry name" value="beta-trefoil_FSCN_rpt3"/>
    <property type="match status" value="1"/>
</dbReference>
<feature type="region of interest" description="Disordered" evidence="6">
    <location>
        <begin position="17"/>
        <end position="45"/>
    </location>
</feature>
<evidence type="ECO:0000259" key="7">
    <source>
        <dbReference type="Pfam" id="PF06268"/>
    </source>
</evidence>
<dbReference type="PANTHER" id="PTHR10551:SF9">
    <property type="entry name" value="FASCIN-2"/>
    <property type="match status" value="1"/>
</dbReference>
<dbReference type="InterPro" id="IPR024703">
    <property type="entry name" value="Fascin_metazoans"/>
</dbReference>
<dbReference type="GO" id="GO:0005737">
    <property type="term" value="C:cytoplasm"/>
    <property type="evidence" value="ECO:0007669"/>
    <property type="project" value="TreeGrafter"/>
</dbReference>
<feature type="domain" description="Fascin-like" evidence="7">
    <location>
        <begin position="76"/>
        <end position="188"/>
    </location>
</feature>
<feature type="domain" description="Fascin-like" evidence="7">
    <location>
        <begin position="202"/>
        <end position="317"/>
    </location>
</feature>
<dbReference type="FunFam" id="2.80.10.50:FF:000008">
    <property type="entry name" value="Fascin"/>
    <property type="match status" value="1"/>
</dbReference>
<dbReference type="FunFam" id="2.80.10.50:FF:000010">
    <property type="entry name" value="Fascin"/>
    <property type="match status" value="1"/>
</dbReference>
<dbReference type="OrthoDB" id="10259868at2759"/>
<dbReference type="PIRSF" id="PIRSF005682">
    <property type="entry name" value="Fascin"/>
    <property type="match status" value="1"/>
</dbReference>
<evidence type="ECO:0000256" key="6">
    <source>
        <dbReference type="SAM" id="MobiDB-lite"/>
    </source>
</evidence>
<dbReference type="InterPro" id="IPR022768">
    <property type="entry name" value="Fascin-like_dom"/>
</dbReference>
<dbReference type="GO" id="GO:0051017">
    <property type="term" value="P:actin filament bundle assembly"/>
    <property type="evidence" value="ECO:0007669"/>
    <property type="project" value="TreeGrafter"/>
</dbReference>
<keyword evidence="9" id="KW-1185">Reference proteome</keyword>
<evidence type="ECO:0000256" key="4">
    <source>
        <dbReference type="ARBA" id="ARBA00023203"/>
    </source>
</evidence>
<dbReference type="GO" id="GO:0051015">
    <property type="term" value="F:actin filament binding"/>
    <property type="evidence" value="ECO:0007669"/>
    <property type="project" value="InterPro"/>
</dbReference>
<dbReference type="CDD" id="cd23351">
    <property type="entry name" value="beta-trefoil_singed_rpt2"/>
    <property type="match status" value="1"/>
</dbReference>
<comment type="subcellular location">
    <subcellularLocation>
        <location evidence="1">Cytoplasm</location>
        <location evidence="1">Cytoskeleton</location>
    </subcellularLocation>
</comment>
<gene>
    <name evidence="8" type="ORF">BV898_15605</name>
</gene>
<organism evidence="8 9">
    <name type="scientific">Hypsibius exemplaris</name>
    <name type="common">Freshwater tardigrade</name>
    <dbReference type="NCBI Taxonomy" id="2072580"/>
    <lineage>
        <taxon>Eukaryota</taxon>
        <taxon>Metazoa</taxon>
        <taxon>Ecdysozoa</taxon>
        <taxon>Tardigrada</taxon>
        <taxon>Eutardigrada</taxon>
        <taxon>Parachela</taxon>
        <taxon>Hypsibioidea</taxon>
        <taxon>Hypsibiidae</taxon>
        <taxon>Hypsibius</taxon>
    </lineage>
</organism>